<dbReference type="Proteomes" id="UP000024635">
    <property type="component" value="Unassembled WGS sequence"/>
</dbReference>
<comment type="caution">
    <text evidence="1">The sequence shown here is derived from an EMBL/GenBank/DDBJ whole genome shotgun (WGS) entry which is preliminary data.</text>
</comment>
<keyword evidence="2" id="KW-1185">Reference proteome</keyword>
<organism evidence="1 2">
    <name type="scientific">Ancylostoma ceylanicum</name>
    <dbReference type="NCBI Taxonomy" id="53326"/>
    <lineage>
        <taxon>Eukaryota</taxon>
        <taxon>Metazoa</taxon>
        <taxon>Ecdysozoa</taxon>
        <taxon>Nematoda</taxon>
        <taxon>Chromadorea</taxon>
        <taxon>Rhabditida</taxon>
        <taxon>Rhabditina</taxon>
        <taxon>Rhabditomorpha</taxon>
        <taxon>Strongyloidea</taxon>
        <taxon>Ancylostomatidae</taxon>
        <taxon>Ancylostomatinae</taxon>
        <taxon>Ancylostoma</taxon>
    </lineage>
</organism>
<dbReference type="STRING" id="53326.A0A016RQT2"/>
<sequence>MLSPYPSLGSRRDCAVAEFVQLFEKDYTYSESMTSDEAATAVGGAYAVSSQVVHVTARPLADTVKITMKRDTQIKDGDVECWQTWL</sequence>
<name>A0A016RQT2_9BILA</name>
<evidence type="ECO:0000313" key="1">
    <source>
        <dbReference type="EMBL" id="EYB80770.1"/>
    </source>
</evidence>
<reference evidence="2" key="1">
    <citation type="journal article" date="2015" name="Nat. Genet.">
        <title>The genome and transcriptome of the zoonotic hookworm Ancylostoma ceylanicum identify infection-specific gene families.</title>
        <authorList>
            <person name="Schwarz E.M."/>
            <person name="Hu Y."/>
            <person name="Antoshechkin I."/>
            <person name="Miller M.M."/>
            <person name="Sternberg P.W."/>
            <person name="Aroian R.V."/>
        </authorList>
    </citation>
    <scope>NUCLEOTIDE SEQUENCE</scope>
    <source>
        <strain evidence="2">HY135</strain>
    </source>
</reference>
<dbReference type="AlphaFoldDB" id="A0A016RQT2"/>
<dbReference type="EMBL" id="JARK01001736">
    <property type="protein sequence ID" value="EYB80770.1"/>
    <property type="molecule type" value="Genomic_DNA"/>
</dbReference>
<protein>
    <submittedName>
        <fullName evidence="1">Uncharacterized protein</fullName>
    </submittedName>
</protein>
<accession>A0A016RQT2</accession>
<evidence type="ECO:0000313" key="2">
    <source>
        <dbReference type="Proteomes" id="UP000024635"/>
    </source>
</evidence>
<proteinExistence type="predicted"/>
<gene>
    <name evidence="1" type="primary">Acey_s0400.g753</name>
    <name evidence="1" type="ORF">Y032_0400g753</name>
</gene>